<accession>A0ACD3SRY7</accession>
<sequence length="160" mass="17398">MDAPLTSGASPSANPWPCVVLDSNVWIDIMVFDDPLARPIRAALVARQLDAVISPSCREELRRVLGYPQFARFAVDIDAALAWVDTVTRMLDPVAGNAPRLPRCSDADDQKFLELAQAATAHYLVSKDKAVLKLRRRMAQVAGVTVLKPADFVAQATLTA</sequence>
<dbReference type="Proteomes" id="UP000004277">
    <property type="component" value="Unassembled WGS sequence"/>
</dbReference>
<evidence type="ECO:0000313" key="2">
    <source>
        <dbReference type="Proteomes" id="UP000004277"/>
    </source>
</evidence>
<name>A0ACD3SRY7_9BURK</name>
<comment type="caution">
    <text evidence="1">The sequence shown here is derived from an EMBL/GenBank/DDBJ whole genome shotgun (WGS) entry which is preliminary data.</text>
</comment>
<evidence type="ECO:0000313" key="1">
    <source>
        <dbReference type="EMBL" id="TMS58912.1"/>
    </source>
</evidence>
<proteinExistence type="predicted"/>
<organism evidence="1 2">
    <name type="scientific">Imbroritus primus</name>
    <dbReference type="NCBI Taxonomy" id="3058603"/>
    <lineage>
        <taxon>Bacteria</taxon>
        <taxon>Pseudomonadati</taxon>
        <taxon>Pseudomonadota</taxon>
        <taxon>Betaproteobacteria</taxon>
        <taxon>Burkholderiales</taxon>
        <taxon>Burkholderiaceae</taxon>
        <taxon>Imbroritus</taxon>
    </lineage>
</organism>
<reference evidence="1" key="1">
    <citation type="submission" date="2019-05" db="EMBL/GenBank/DDBJ databases">
        <title>Revised genome assembly of Burkholderiaceae (previously Ralstonia) sp. PBA.</title>
        <authorList>
            <person name="Gan H.M."/>
        </authorList>
    </citation>
    <scope>NUCLEOTIDE SEQUENCE</scope>
    <source>
        <strain evidence="1">PBA</strain>
    </source>
</reference>
<gene>
    <name evidence="1" type="ORF">MW7_005555</name>
</gene>
<keyword evidence="2" id="KW-1185">Reference proteome</keyword>
<protein>
    <submittedName>
        <fullName evidence="1">Toxin-antitoxin system toxin component, PIN family</fullName>
    </submittedName>
</protein>
<dbReference type="EMBL" id="AKCV02000015">
    <property type="protein sequence ID" value="TMS58912.1"/>
    <property type="molecule type" value="Genomic_DNA"/>
</dbReference>